<dbReference type="Gene3D" id="2.20.140.10">
    <property type="entry name" value="WGR domain"/>
    <property type="match status" value="1"/>
</dbReference>
<dbReference type="GO" id="GO:0016779">
    <property type="term" value="F:nucleotidyltransferase activity"/>
    <property type="evidence" value="ECO:0007669"/>
    <property type="project" value="UniProtKB-KW"/>
</dbReference>
<protein>
    <recommendedName>
        <fullName evidence="16">Poly [ADP-ribose] polymerase</fullName>
        <shortName evidence="16">PARP</shortName>
        <ecNumber evidence="16">2.4.2.-</ecNumber>
    </recommendedName>
</protein>
<keyword evidence="5" id="KW-0548">Nucleotidyltransferase</keyword>
<sequence length="1213" mass="132760">MATQDLPIPGSVYLVDVREKAPLAHAGSDHTIVLSPTPSDDVNDPLNWPRWRKIMAISCVFVYITTSGIGACSIYSILQPISDDTGIPLSTLNAGTGYMFLLLGWGALFNGPIALAYGKRGIYIISLLGNMCMCIWAPFIKTEGQWLASKVLQGFLNTPIESLCEVSIADVFFAHERGTWIGLYTLFLFGSNYLAPVLAGFIYDGQGWHWVMWWSAIINAGGAIFLFFFMEETTYTRKKSEAAERHEADKLADDREKSAIEMNVDASSKKASFDEASSVTGSLKAPDGRTLVGTPKTYLQRLAVFNTKYTDLRTLFTMVWRPVILMRFPSSSGKAGFSYGTCLVWYNVLNATASLILSAPPYNFRASFVGLCYIGPIIGVIFSSLYSGWLSDKFVLAMARRNGGVREPEHRLWLMIVCVLLCPASLILWGVGASRGVSWGGLVVGMGIIACSTGVGSALSLGYALDSYKDLSGEVMMTIIIVRNTLSFAIGYGITPWLHMGLQNTFITAAFVGLAVTLTFLIVIRFGKGWRASSKELSGAREMRSLPHAAIPPPDGPDTFRTPNQLTQTSTCLRLQIHASTPSVLISIFFVFSNMPPRKKAVAADASVSDQPARATRASTRKASASQQPAAVTASQTNAAPAAQAKDAPKSKAKVAPTSKGKAKRTRPESDDDNNSDQPDTKKAKADDNADAASSSKKDVSPPKMVTVIKRGAAPVDALSGYIDTHQVLSNAEGIWDAMLNQTDYGKNANKFYVIQVLHAIGNTTDSILFTRWGRVGENGQSMKKGPFSHTTAVSEFKKQFKAKTGVAWEQRHGMIAKKGKYTWLERSFDDEEDPKEEKGKEKSDEGESPESEKIPDCTLAAEIQTLCRLIFSSKLIEAHLSSMNYDANKLPLGKLAKSTILNGFAALKALSEVLSQPDGDIAEQLGGYRTAVEDLTGRYYSIIPHAFGRNRPTVIDSLDLLKRELELVDALGDMEVASKLIASAIPKDKHGQAINPIDAHFRSLRLSVMDPITRDSREFAALQAYAHDTHGVTHQYYRVEVQQAFRVERQEETDAWMKSGFHQLADGERLLLWHGSRTTNFAGIAYCPPEAPATDDVQICKLLLAGLSDNTGLLLLCEVAAKPFFEQQGANYKANVDCKAANKLCTKGIGRTQPVEWQDAGETLNNDALRGCHMPKGPGQDVSNPGYLQYNEYIVYDPSQIRLRYLLMVKMG</sequence>
<evidence type="ECO:0000259" key="19">
    <source>
        <dbReference type="PROSITE" id="PS51059"/>
    </source>
</evidence>
<keyword evidence="9" id="KW-0863">Zinc-finger</keyword>
<evidence type="ECO:0000313" key="23">
    <source>
        <dbReference type="Proteomes" id="UP000092993"/>
    </source>
</evidence>
<dbReference type="PROSITE" id="PS51060">
    <property type="entry name" value="PARP_ALPHA_HD"/>
    <property type="match status" value="1"/>
</dbReference>
<dbReference type="EC" id="2.4.2.-" evidence="16"/>
<keyword evidence="7" id="KW-0677">Repeat</keyword>
<dbReference type="GO" id="GO:0016020">
    <property type="term" value="C:membrane"/>
    <property type="evidence" value="ECO:0007669"/>
    <property type="project" value="UniProtKB-SubCell"/>
</dbReference>
<feature type="transmembrane region" description="Helical" evidence="18">
    <location>
        <begin position="54"/>
        <end position="78"/>
    </location>
</feature>
<proteinExistence type="inferred from homology"/>
<dbReference type="FunFam" id="1.20.142.10:FF:000002">
    <property type="entry name" value="Poly [ADP-ribose] polymerase"/>
    <property type="match status" value="1"/>
</dbReference>
<keyword evidence="18" id="KW-0812">Transmembrane</keyword>
<feature type="domain" description="PARP alpha-helical" evidence="20">
    <location>
        <begin position="857"/>
        <end position="983"/>
    </location>
</feature>
<feature type="transmembrane region" description="Helical" evidence="18">
    <location>
        <begin position="368"/>
        <end position="391"/>
    </location>
</feature>
<name>A0A1C7MQZ1_GRIFR</name>
<evidence type="ECO:0000256" key="16">
    <source>
        <dbReference type="RuleBase" id="RU362114"/>
    </source>
</evidence>
<evidence type="ECO:0000256" key="17">
    <source>
        <dbReference type="SAM" id="MobiDB-lite"/>
    </source>
</evidence>
<comment type="catalytic activity">
    <reaction evidence="15">
        <text>NAD(+) + (ADP-D-ribosyl)n-acceptor = nicotinamide + (ADP-D-ribosyl)n+1-acceptor + H(+).</text>
        <dbReference type="EC" id="2.4.2.30"/>
    </reaction>
</comment>
<dbReference type="SMART" id="SM00773">
    <property type="entry name" value="WGR"/>
    <property type="match status" value="1"/>
</dbReference>
<evidence type="ECO:0000256" key="8">
    <source>
        <dbReference type="ARBA" id="ARBA00022765"/>
    </source>
</evidence>
<dbReference type="SUPFAM" id="SSF47587">
    <property type="entry name" value="Domain of poly(ADP-ribose) polymerase"/>
    <property type="match status" value="1"/>
</dbReference>
<keyword evidence="6" id="KW-0479">Metal-binding</keyword>
<reference evidence="22 23" key="1">
    <citation type="submission" date="2016-03" db="EMBL/GenBank/DDBJ databases">
        <title>Whole genome sequencing of Grifola frondosa 9006-11.</title>
        <authorList>
            <person name="Min B."/>
            <person name="Park H."/>
            <person name="Kim J.-G."/>
            <person name="Cho H."/>
            <person name="Oh Y.-L."/>
            <person name="Kong W.-S."/>
            <person name="Choi I.-G."/>
        </authorList>
    </citation>
    <scope>NUCLEOTIDE SEQUENCE [LARGE SCALE GENOMIC DNA]</scope>
    <source>
        <strain evidence="22 23">9006-11</strain>
    </source>
</reference>
<keyword evidence="18" id="KW-0472">Membrane</keyword>
<evidence type="ECO:0000256" key="5">
    <source>
        <dbReference type="ARBA" id="ARBA00022695"/>
    </source>
</evidence>
<keyword evidence="10" id="KW-0862">Zinc</keyword>
<keyword evidence="13" id="KW-0539">Nucleus</keyword>
<dbReference type="AlphaFoldDB" id="A0A1C7MQZ1"/>
<organism evidence="22 23">
    <name type="scientific">Grifola frondosa</name>
    <name type="common">Maitake</name>
    <name type="synonym">Polyporus frondosus</name>
    <dbReference type="NCBI Taxonomy" id="5627"/>
    <lineage>
        <taxon>Eukaryota</taxon>
        <taxon>Fungi</taxon>
        <taxon>Dikarya</taxon>
        <taxon>Basidiomycota</taxon>
        <taxon>Agaricomycotina</taxon>
        <taxon>Agaricomycetes</taxon>
        <taxon>Polyporales</taxon>
        <taxon>Grifolaceae</taxon>
        <taxon>Grifola</taxon>
    </lineage>
</organism>
<dbReference type="PANTHER" id="PTHR10459">
    <property type="entry name" value="DNA LIGASE"/>
    <property type="match status" value="1"/>
</dbReference>
<evidence type="ECO:0000256" key="11">
    <source>
        <dbReference type="ARBA" id="ARBA00023027"/>
    </source>
</evidence>
<dbReference type="InterPro" id="IPR036930">
    <property type="entry name" value="WGR_dom_sf"/>
</dbReference>
<dbReference type="Pfam" id="PF05406">
    <property type="entry name" value="WGR"/>
    <property type="match status" value="1"/>
</dbReference>
<feature type="compositionally biased region" description="Basic and acidic residues" evidence="17">
    <location>
        <begin position="836"/>
        <end position="856"/>
    </location>
</feature>
<evidence type="ECO:0000256" key="15">
    <source>
        <dbReference type="ARBA" id="ARBA00033987"/>
    </source>
</evidence>
<dbReference type="CDD" id="cd07997">
    <property type="entry name" value="WGR_PARP"/>
    <property type="match status" value="1"/>
</dbReference>
<dbReference type="Proteomes" id="UP000092993">
    <property type="component" value="Unassembled WGS sequence"/>
</dbReference>
<feature type="transmembrane region" description="Helical" evidence="18">
    <location>
        <begin position="412"/>
        <end position="431"/>
    </location>
</feature>
<evidence type="ECO:0000256" key="1">
    <source>
        <dbReference type="ARBA" id="ARBA00004123"/>
    </source>
</evidence>
<dbReference type="PROSITE" id="PS51059">
    <property type="entry name" value="PARP_CATALYTIC"/>
    <property type="match status" value="1"/>
</dbReference>
<feature type="transmembrane region" description="Helical" evidence="18">
    <location>
        <begin position="506"/>
        <end position="527"/>
    </location>
</feature>
<dbReference type="GO" id="GO:0003950">
    <property type="term" value="F:NAD+ poly-ADP-ribosyltransferase activity"/>
    <property type="evidence" value="ECO:0007669"/>
    <property type="project" value="UniProtKB-UniRule"/>
</dbReference>
<feature type="compositionally biased region" description="Basic and acidic residues" evidence="17">
    <location>
        <begin position="679"/>
        <end position="688"/>
    </location>
</feature>
<keyword evidence="12" id="KW-0238">DNA-binding</keyword>
<feature type="region of interest" description="Disordered" evidence="17">
    <location>
        <begin position="827"/>
        <end position="856"/>
    </location>
</feature>
<dbReference type="InterPro" id="IPR008893">
    <property type="entry name" value="WGR_domain"/>
</dbReference>
<feature type="compositionally biased region" description="Low complexity" evidence="17">
    <location>
        <begin position="613"/>
        <end position="646"/>
    </location>
</feature>
<evidence type="ECO:0000256" key="14">
    <source>
        <dbReference type="ARBA" id="ARBA00024347"/>
    </source>
</evidence>
<dbReference type="InterPro" id="IPR036259">
    <property type="entry name" value="MFS_trans_sf"/>
</dbReference>
<comment type="similarity">
    <text evidence="14">Belongs to the ARTD/PARP family.</text>
</comment>
<evidence type="ECO:0000256" key="12">
    <source>
        <dbReference type="ARBA" id="ARBA00023125"/>
    </source>
</evidence>
<dbReference type="GO" id="GO:0003677">
    <property type="term" value="F:DNA binding"/>
    <property type="evidence" value="ECO:0007669"/>
    <property type="project" value="UniProtKB-KW"/>
</dbReference>
<gene>
    <name evidence="22" type="primary">PARP2</name>
    <name evidence="22" type="ORF">A0H81_00082</name>
</gene>
<evidence type="ECO:0000256" key="10">
    <source>
        <dbReference type="ARBA" id="ARBA00022833"/>
    </source>
</evidence>
<dbReference type="Pfam" id="PF02877">
    <property type="entry name" value="PARP_reg"/>
    <property type="match status" value="1"/>
</dbReference>
<keyword evidence="23" id="KW-1185">Reference proteome</keyword>
<keyword evidence="18" id="KW-1133">Transmembrane helix</keyword>
<dbReference type="SUPFAM" id="SSF142921">
    <property type="entry name" value="WGR domain-like"/>
    <property type="match status" value="1"/>
</dbReference>
<feature type="region of interest" description="Disordered" evidence="17">
    <location>
        <begin position="603"/>
        <end position="704"/>
    </location>
</feature>
<dbReference type="GO" id="GO:0006302">
    <property type="term" value="P:double-strand break repair"/>
    <property type="evidence" value="ECO:0007669"/>
    <property type="project" value="TreeGrafter"/>
</dbReference>
<evidence type="ECO:0000256" key="6">
    <source>
        <dbReference type="ARBA" id="ARBA00022723"/>
    </source>
</evidence>
<feature type="transmembrane region" description="Helical" evidence="18">
    <location>
        <begin position="336"/>
        <end position="356"/>
    </location>
</feature>
<dbReference type="InterPro" id="IPR036616">
    <property type="entry name" value="Poly(ADP-ribose)pol_reg_dom_sf"/>
</dbReference>
<keyword evidence="8" id="KW-0013">ADP-ribosylation</keyword>
<feature type="domain" description="PARP catalytic" evidence="19">
    <location>
        <begin position="996"/>
        <end position="1213"/>
    </location>
</feature>
<dbReference type="GO" id="GO:1990404">
    <property type="term" value="F:NAD+-protein mono-ADP-ribosyltransferase activity"/>
    <property type="evidence" value="ECO:0007669"/>
    <property type="project" value="TreeGrafter"/>
</dbReference>
<evidence type="ECO:0000256" key="2">
    <source>
        <dbReference type="ARBA" id="ARBA00004141"/>
    </source>
</evidence>
<dbReference type="GO" id="GO:0008270">
    <property type="term" value="F:zinc ion binding"/>
    <property type="evidence" value="ECO:0007669"/>
    <property type="project" value="UniProtKB-KW"/>
</dbReference>
<dbReference type="InterPro" id="IPR011701">
    <property type="entry name" value="MFS"/>
</dbReference>
<accession>A0A1C7MQZ1</accession>
<evidence type="ECO:0000256" key="7">
    <source>
        <dbReference type="ARBA" id="ARBA00022737"/>
    </source>
</evidence>
<evidence type="ECO:0000256" key="3">
    <source>
        <dbReference type="ARBA" id="ARBA00022676"/>
    </source>
</evidence>
<feature type="transmembrane region" description="Helical" evidence="18">
    <location>
        <begin position="208"/>
        <end position="229"/>
    </location>
</feature>
<evidence type="ECO:0000256" key="18">
    <source>
        <dbReference type="SAM" id="Phobius"/>
    </source>
</evidence>
<evidence type="ECO:0000313" key="22">
    <source>
        <dbReference type="EMBL" id="OBZ78849.1"/>
    </source>
</evidence>
<dbReference type="InterPro" id="IPR012317">
    <property type="entry name" value="Poly(ADP-ribose)pol_cat_dom"/>
</dbReference>
<dbReference type="GO" id="GO:0005730">
    <property type="term" value="C:nucleolus"/>
    <property type="evidence" value="ECO:0007669"/>
    <property type="project" value="TreeGrafter"/>
</dbReference>
<feature type="transmembrane region" description="Helical" evidence="18">
    <location>
        <begin position="181"/>
        <end position="202"/>
    </location>
</feature>
<dbReference type="GO" id="GO:0070212">
    <property type="term" value="P:protein poly-ADP-ribosylation"/>
    <property type="evidence" value="ECO:0007669"/>
    <property type="project" value="TreeGrafter"/>
</dbReference>
<comment type="subcellular location">
    <subcellularLocation>
        <location evidence="2">Membrane</location>
        <topology evidence="2">Multi-pass membrane protein</topology>
    </subcellularLocation>
    <subcellularLocation>
        <location evidence="1">Nucleus</location>
    </subcellularLocation>
</comment>
<evidence type="ECO:0000259" key="21">
    <source>
        <dbReference type="PROSITE" id="PS51977"/>
    </source>
</evidence>
<evidence type="ECO:0000256" key="13">
    <source>
        <dbReference type="ARBA" id="ARBA00023242"/>
    </source>
</evidence>
<dbReference type="SUPFAM" id="SSF103473">
    <property type="entry name" value="MFS general substrate transporter"/>
    <property type="match status" value="1"/>
</dbReference>
<feature type="transmembrane region" description="Helical" evidence="18">
    <location>
        <begin position="437"/>
        <end position="463"/>
    </location>
</feature>
<dbReference type="Gene3D" id="3.90.228.10">
    <property type="match status" value="2"/>
</dbReference>
<dbReference type="EMBL" id="LUGG01000001">
    <property type="protein sequence ID" value="OBZ78849.1"/>
    <property type="molecule type" value="Genomic_DNA"/>
</dbReference>
<dbReference type="GO" id="GO:0022857">
    <property type="term" value="F:transmembrane transporter activity"/>
    <property type="evidence" value="ECO:0007669"/>
    <property type="project" value="InterPro"/>
</dbReference>
<dbReference type="SUPFAM" id="SSF56399">
    <property type="entry name" value="ADP-ribosylation"/>
    <property type="match status" value="1"/>
</dbReference>
<dbReference type="STRING" id="5627.A0A1C7MQZ1"/>
<evidence type="ECO:0000256" key="4">
    <source>
        <dbReference type="ARBA" id="ARBA00022679"/>
    </source>
</evidence>
<evidence type="ECO:0000256" key="9">
    <source>
        <dbReference type="ARBA" id="ARBA00022771"/>
    </source>
</evidence>
<dbReference type="CDD" id="cd01437">
    <property type="entry name" value="parp_like"/>
    <property type="match status" value="1"/>
</dbReference>
<dbReference type="Gene3D" id="1.20.142.10">
    <property type="entry name" value="Poly(ADP-ribose) polymerase, regulatory domain"/>
    <property type="match status" value="1"/>
</dbReference>
<dbReference type="Pfam" id="PF07690">
    <property type="entry name" value="MFS_1"/>
    <property type="match status" value="1"/>
</dbReference>
<evidence type="ECO:0000259" key="20">
    <source>
        <dbReference type="PROSITE" id="PS51060"/>
    </source>
</evidence>
<dbReference type="OrthoDB" id="5215911at2759"/>
<keyword evidence="11 16" id="KW-0520">NAD</keyword>
<feature type="domain" description="WGR" evidence="21">
    <location>
        <begin position="725"/>
        <end position="822"/>
    </location>
</feature>
<dbReference type="Gene3D" id="1.20.1250.20">
    <property type="entry name" value="MFS general substrate transporter like domains"/>
    <property type="match status" value="1"/>
</dbReference>
<feature type="transmembrane region" description="Helical" evidence="18">
    <location>
        <begin position="475"/>
        <end position="494"/>
    </location>
</feature>
<dbReference type="PROSITE" id="PS51977">
    <property type="entry name" value="WGR"/>
    <property type="match status" value="1"/>
</dbReference>
<feature type="transmembrane region" description="Helical" evidence="18">
    <location>
        <begin position="98"/>
        <end position="117"/>
    </location>
</feature>
<dbReference type="InterPro" id="IPR004102">
    <property type="entry name" value="Poly(ADP-ribose)pol_reg_dom"/>
</dbReference>
<keyword evidence="4 16" id="KW-0808">Transferase</keyword>
<keyword evidence="3 16" id="KW-0328">Glycosyltransferase</keyword>
<dbReference type="PANTHER" id="PTHR10459:SF60">
    <property type="entry name" value="POLY [ADP-RIBOSE] POLYMERASE 2"/>
    <property type="match status" value="1"/>
</dbReference>
<comment type="caution">
    <text evidence="22">The sequence shown here is derived from an EMBL/GenBank/DDBJ whole genome shotgun (WGS) entry which is preliminary data.</text>
</comment>
<dbReference type="Pfam" id="PF00644">
    <property type="entry name" value="PARP"/>
    <property type="match status" value="2"/>
</dbReference>
<dbReference type="InterPro" id="IPR050800">
    <property type="entry name" value="ARTD/PARP"/>
</dbReference>